<protein>
    <submittedName>
        <fullName evidence="2">Uncharacterized protein</fullName>
    </submittedName>
</protein>
<proteinExistence type="predicted"/>
<evidence type="ECO:0000313" key="3">
    <source>
        <dbReference type="Proteomes" id="UP001281410"/>
    </source>
</evidence>
<accession>A0AAE0AZW9</accession>
<name>A0AAE0AZW9_9ROSI</name>
<gene>
    <name evidence="2" type="ORF">Dsin_007113</name>
</gene>
<organism evidence="2 3">
    <name type="scientific">Dipteronia sinensis</name>
    <dbReference type="NCBI Taxonomy" id="43782"/>
    <lineage>
        <taxon>Eukaryota</taxon>
        <taxon>Viridiplantae</taxon>
        <taxon>Streptophyta</taxon>
        <taxon>Embryophyta</taxon>
        <taxon>Tracheophyta</taxon>
        <taxon>Spermatophyta</taxon>
        <taxon>Magnoliopsida</taxon>
        <taxon>eudicotyledons</taxon>
        <taxon>Gunneridae</taxon>
        <taxon>Pentapetalae</taxon>
        <taxon>rosids</taxon>
        <taxon>malvids</taxon>
        <taxon>Sapindales</taxon>
        <taxon>Sapindaceae</taxon>
        <taxon>Hippocastanoideae</taxon>
        <taxon>Acereae</taxon>
        <taxon>Dipteronia</taxon>
    </lineage>
</organism>
<comment type="caution">
    <text evidence="2">The sequence shown here is derived from an EMBL/GenBank/DDBJ whole genome shotgun (WGS) entry which is preliminary data.</text>
</comment>
<dbReference type="Proteomes" id="UP001281410">
    <property type="component" value="Unassembled WGS sequence"/>
</dbReference>
<keyword evidence="3" id="KW-1185">Reference proteome</keyword>
<dbReference type="AlphaFoldDB" id="A0AAE0AZW9"/>
<evidence type="ECO:0000313" key="2">
    <source>
        <dbReference type="EMBL" id="KAK3227251.1"/>
    </source>
</evidence>
<evidence type="ECO:0000256" key="1">
    <source>
        <dbReference type="SAM" id="MobiDB-lite"/>
    </source>
</evidence>
<sequence>MLQPVEDTGRLRNVVQDIPTVIGRPTEPQSSVQEGPSTYMHMDNCFPPPPPQDPANPPQNQANPPSLPQDPPPPCHVCEPISTSQVILPTPKDPSTPSSQPTTSMDPSRPVRLRKRGRPLTTS</sequence>
<feature type="compositionally biased region" description="Low complexity" evidence="1">
    <location>
        <begin position="89"/>
        <end position="108"/>
    </location>
</feature>
<dbReference type="EMBL" id="JANJYJ010000002">
    <property type="protein sequence ID" value="KAK3227251.1"/>
    <property type="molecule type" value="Genomic_DNA"/>
</dbReference>
<feature type="compositionally biased region" description="Pro residues" evidence="1">
    <location>
        <begin position="46"/>
        <end position="57"/>
    </location>
</feature>
<feature type="compositionally biased region" description="Pro residues" evidence="1">
    <location>
        <begin position="65"/>
        <end position="75"/>
    </location>
</feature>
<feature type="region of interest" description="Disordered" evidence="1">
    <location>
        <begin position="16"/>
        <end position="123"/>
    </location>
</feature>
<reference evidence="2" key="1">
    <citation type="journal article" date="2023" name="Plant J.">
        <title>Genome sequences and population genomics provide insights into the demographic history, inbreeding, and mutation load of two 'living fossil' tree species of Dipteronia.</title>
        <authorList>
            <person name="Feng Y."/>
            <person name="Comes H.P."/>
            <person name="Chen J."/>
            <person name="Zhu S."/>
            <person name="Lu R."/>
            <person name="Zhang X."/>
            <person name="Li P."/>
            <person name="Qiu J."/>
            <person name="Olsen K.M."/>
            <person name="Qiu Y."/>
        </authorList>
    </citation>
    <scope>NUCLEOTIDE SEQUENCE</scope>
    <source>
        <strain evidence="2">NBL</strain>
    </source>
</reference>
<feature type="compositionally biased region" description="Basic residues" evidence="1">
    <location>
        <begin position="111"/>
        <end position="123"/>
    </location>
</feature>
<feature type="compositionally biased region" description="Polar residues" evidence="1">
    <location>
        <begin position="27"/>
        <end position="36"/>
    </location>
</feature>